<reference evidence="1 2" key="1">
    <citation type="submission" date="2019-11" db="EMBL/GenBank/DDBJ databases">
        <title>Bacillus lacus genome.</title>
        <authorList>
            <person name="Allen C.J."/>
            <person name="Newman J.D."/>
        </authorList>
    </citation>
    <scope>NUCLEOTIDE SEQUENCE [LARGE SCALE GENOMIC DNA]</scope>
    <source>
        <strain evidence="1 2">KCTC 33946</strain>
    </source>
</reference>
<dbReference type="RefSeq" id="WP_154307941.1">
    <property type="nucleotide sequence ID" value="NZ_WKKI01000021.1"/>
</dbReference>
<dbReference type="EMBL" id="WKKI01000021">
    <property type="protein sequence ID" value="MRX72785.1"/>
    <property type="molecule type" value="Genomic_DNA"/>
</dbReference>
<dbReference type="AlphaFoldDB" id="A0A7X2LXP8"/>
<sequence length="120" mass="13855">MKKATSKMPKVILLVLVIFAFSSIHTLVKYIDDPLTREVEEVRVEIQAENWQAAKREAEKLNAIYEQKRWMMELFGPFEHVSDVKKDLVVLTQAIQLEDKNDALQSLAGIKARLQEFVVI</sequence>
<comment type="caution">
    <text evidence="1">The sequence shown here is derived from an EMBL/GenBank/DDBJ whole genome shotgun (WGS) entry which is preliminary data.</text>
</comment>
<proteinExistence type="predicted"/>
<gene>
    <name evidence="1" type="ORF">GJU40_11575</name>
</gene>
<protein>
    <submittedName>
        <fullName evidence="1">DUF4363 family protein</fullName>
    </submittedName>
</protein>
<dbReference type="Proteomes" id="UP000448867">
    <property type="component" value="Unassembled WGS sequence"/>
</dbReference>
<accession>A0A7X2LXP8</accession>
<dbReference type="OrthoDB" id="2886712at2"/>
<dbReference type="Pfam" id="PF14276">
    <property type="entry name" value="DUF4363"/>
    <property type="match status" value="1"/>
</dbReference>
<organism evidence="1 2">
    <name type="scientific">Metabacillus lacus</name>
    <dbReference type="NCBI Taxonomy" id="1983721"/>
    <lineage>
        <taxon>Bacteria</taxon>
        <taxon>Bacillati</taxon>
        <taxon>Bacillota</taxon>
        <taxon>Bacilli</taxon>
        <taxon>Bacillales</taxon>
        <taxon>Bacillaceae</taxon>
        <taxon>Metabacillus</taxon>
    </lineage>
</organism>
<dbReference type="InterPro" id="IPR025373">
    <property type="entry name" value="DUF4363"/>
</dbReference>
<name>A0A7X2LXP8_9BACI</name>
<evidence type="ECO:0000313" key="1">
    <source>
        <dbReference type="EMBL" id="MRX72785.1"/>
    </source>
</evidence>
<evidence type="ECO:0000313" key="2">
    <source>
        <dbReference type="Proteomes" id="UP000448867"/>
    </source>
</evidence>
<keyword evidence="2" id="KW-1185">Reference proteome</keyword>